<sequence length="101" mass="11382">MYCTRCRRRSEAAITSATVEEPGAGRRKANLCAKRKEMVKLPAYSDVSGRVLPVSEFLSHPTGVEALLNTRALQRFEPLDSNTYRLPHDLTCVSWNSSFKH</sequence>
<protein>
    <submittedName>
        <fullName evidence="1">Uncharacterized protein</fullName>
    </submittedName>
</protein>
<proteinExistence type="predicted"/>
<dbReference type="PANTHER" id="PTHR34131:SF2">
    <property type="entry name" value="FAMILY PROTEIN, PUTATIVE (DUF1997)-RELATED"/>
    <property type="match status" value="1"/>
</dbReference>
<gene>
    <name evidence="1" type="ORF">B296_00005435</name>
</gene>
<dbReference type="PANTHER" id="PTHR34131">
    <property type="entry name" value="(RAP ANNOTATION RELEASE2) GALACTOSE-BINDING LIKE DOMAIN CONTAINING PROTEIN"/>
    <property type="match status" value="1"/>
</dbReference>
<accession>A0A427A8F9</accession>
<dbReference type="Proteomes" id="UP000287651">
    <property type="component" value="Unassembled WGS sequence"/>
</dbReference>
<evidence type="ECO:0000313" key="1">
    <source>
        <dbReference type="EMBL" id="RRT72471.1"/>
    </source>
</evidence>
<name>A0A427A8F9_ENSVE</name>
<dbReference type="EMBL" id="AMZH03003394">
    <property type="protein sequence ID" value="RRT72471.1"/>
    <property type="molecule type" value="Genomic_DNA"/>
</dbReference>
<organism evidence="1 2">
    <name type="scientific">Ensete ventricosum</name>
    <name type="common">Abyssinian banana</name>
    <name type="synonym">Musa ensete</name>
    <dbReference type="NCBI Taxonomy" id="4639"/>
    <lineage>
        <taxon>Eukaryota</taxon>
        <taxon>Viridiplantae</taxon>
        <taxon>Streptophyta</taxon>
        <taxon>Embryophyta</taxon>
        <taxon>Tracheophyta</taxon>
        <taxon>Spermatophyta</taxon>
        <taxon>Magnoliopsida</taxon>
        <taxon>Liliopsida</taxon>
        <taxon>Zingiberales</taxon>
        <taxon>Musaceae</taxon>
        <taxon>Ensete</taxon>
    </lineage>
</organism>
<evidence type="ECO:0000313" key="2">
    <source>
        <dbReference type="Proteomes" id="UP000287651"/>
    </source>
</evidence>
<reference evidence="1 2" key="1">
    <citation type="journal article" date="2014" name="Agronomy (Basel)">
        <title>A Draft Genome Sequence for Ensete ventricosum, the Drought-Tolerant Tree Against Hunger.</title>
        <authorList>
            <person name="Harrison J."/>
            <person name="Moore K.A."/>
            <person name="Paszkiewicz K."/>
            <person name="Jones T."/>
            <person name="Grant M."/>
            <person name="Ambacheew D."/>
            <person name="Muzemil S."/>
            <person name="Studholme D.J."/>
        </authorList>
    </citation>
    <scope>NUCLEOTIDE SEQUENCE [LARGE SCALE GENOMIC DNA]</scope>
</reference>
<comment type="caution">
    <text evidence="1">The sequence shown here is derived from an EMBL/GenBank/DDBJ whole genome shotgun (WGS) entry which is preliminary data.</text>
</comment>
<dbReference type="AlphaFoldDB" id="A0A427A8F9"/>